<name>A0A813HSI8_POLGL</name>
<organism evidence="1 2">
    <name type="scientific">Polarella glacialis</name>
    <name type="common">Dinoflagellate</name>
    <dbReference type="NCBI Taxonomy" id="89957"/>
    <lineage>
        <taxon>Eukaryota</taxon>
        <taxon>Sar</taxon>
        <taxon>Alveolata</taxon>
        <taxon>Dinophyceae</taxon>
        <taxon>Suessiales</taxon>
        <taxon>Suessiaceae</taxon>
        <taxon>Polarella</taxon>
    </lineage>
</organism>
<reference evidence="1" key="1">
    <citation type="submission" date="2021-02" db="EMBL/GenBank/DDBJ databases">
        <authorList>
            <person name="Dougan E. K."/>
            <person name="Rhodes N."/>
            <person name="Thang M."/>
            <person name="Chan C."/>
        </authorList>
    </citation>
    <scope>NUCLEOTIDE SEQUENCE</scope>
</reference>
<sequence>FALQLRQKGLPQERKLCTVIPTGITSRPPAATSALVSGSIVAFAALDLATGTSRSSQSPTEESEVLALLRQRAGSPFGPVEAVACLWRLGRAASHTASAAARLAKNSEVVALLEQVGQFAQARRLGPRELSNALAAAARLCHAPGFRELDDM</sequence>
<feature type="non-terminal residue" evidence="1">
    <location>
        <position position="1"/>
    </location>
</feature>
<evidence type="ECO:0000313" key="1">
    <source>
        <dbReference type="EMBL" id="CAE8640704.1"/>
    </source>
</evidence>
<proteinExistence type="predicted"/>
<gene>
    <name evidence="1" type="ORF">PGLA1383_LOCUS55488</name>
</gene>
<dbReference type="Proteomes" id="UP000654075">
    <property type="component" value="Unassembled WGS sequence"/>
</dbReference>
<feature type="non-terminal residue" evidence="1">
    <location>
        <position position="152"/>
    </location>
</feature>
<accession>A0A813HSI8</accession>
<keyword evidence="2" id="KW-1185">Reference proteome</keyword>
<protein>
    <submittedName>
        <fullName evidence="1">Uncharacterized protein</fullName>
    </submittedName>
</protein>
<dbReference type="AlphaFoldDB" id="A0A813HSI8"/>
<evidence type="ECO:0000313" key="2">
    <source>
        <dbReference type="Proteomes" id="UP000654075"/>
    </source>
</evidence>
<comment type="caution">
    <text evidence="1">The sequence shown here is derived from an EMBL/GenBank/DDBJ whole genome shotgun (WGS) entry which is preliminary data.</text>
</comment>
<dbReference type="EMBL" id="CAJNNV010032681">
    <property type="protein sequence ID" value="CAE8640704.1"/>
    <property type="molecule type" value="Genomic_DNA"/>
</dbReference>